<keyword evidence="1" id="KW-1133">Transmembrane helix</keyword>
<keyword evidence="1" id="KW-0472">Membrane</keyword>
<protein>
    <submittedName>
        <fullName evidence="2">Uncharacterized protein</fullName>
    </submittedName>
</protein>
<sequence>MNNQGMNHSDKDIEWLDQFMEELPMEEANQDFTMRIVSNAALLKKRQANQRLIYWVLGFLLLGMSICVFFALGIELSFEMDYLPEYKTWWPEEPFAILDGISMEFLLAVEGLLALFLVDKLLTRTHVFRRLGIEKK</sequence>
<dbReference type="RefSeq" id="WP_264140060.1">
    <property type="nucleotide sequence ID" value="NZ_JAOYOD010000001.1"/>
</dbReference>
<proteinExistence type="predicted"/>
<reference evidence="2 3" key="1">
    <citation type="submission" date="2022-10" db="EMBL/GenBank/DDBJ databases">
        <title>Comparative genomics and taxonomic characterization of three novel marine species of genus Reichenbachiella exhibiting antioxidant and polysaccharide degradation activities.</title>
        <authorList>
            <person name="Muhammad N."/>
            <person name="Lee Y.-J."/>
            <person name="Ko J."/>
            <person name="Kim S.-G."/>
        </authorList>
    </citation>
    <scope>NUCLEOTIDE SEQUENCE [LARGE SCALE GENOMIC DNA]</scope>
    <source>
        <strain evidence="2 3">ABR2-5</strain>
    </source>
</reference>
<keyword evidence="3" id="KW-1185">Reference proteome</keyword>
<dbReference type="EMBL" id="JAOYOD010000001">
    <property type="protein sequence ID" value="MCV9389138.1"/>
    <property type="molecule type" value="Genomic_DNA"/>
</dbReference>
<organism evidence="2 3">
    <name type="scientific">Reichenbachiella ulvae</name>
    <dbReference type="NCBI Taxonomy" id="2980104"/>
    <lineage>
        <taxon>Bacteria</taxon>
        <taxon>Pseudomonadati</taxon>
        <taxon>Bacteroidota</taxon>
        <taxon>Cytophagia</taxon>
        <taxon>Cytophagales</taxon>
        <taxon>Reichenbachiellaceae</taxon>
        <taxon>Reichenbachiella</taxon>
    </lineage>
</organism>
<evidence type="ECO:0000313" key="2">
    <source>
        <dbReference type="EMBL" id="MCV9389138.1"/>
    </source>
</evidence>
<dbReference type="Proteomes" id="UP001300692">
    <property type="component" value="Unassembled WGS sequence"/>
</dbReference>
<evidence type="ECO:0000256" key="1">
    <source>
        <dbReference type="SAM" id="Phobius"/>
    </source>
</evidence>
<name>A0ABT3CZZ8_9BACT</name>
<feature type="transmembrane region" description="Helical" evidence="1">
    <location>
        <begin position="52"/>
        <end position="74"/>
    </location>
</feature>
<keyword evidence="1" id="KW-0812">Transmembrane</keyword>
<gene>
    <name evidence="2" type="ORF">N7U62_20895</name>
</gene>
<accession>A0ABT3CZZ8</accession>
<evidence type="ECO:0000313" key="3">
    <source>
        <dbReference type="Proteomes" id="UP001300692"/>
    </source>
</evidence>
<comment type="caution">
    <text evidence="2">The sequence shown here is derived from an EMBL/GenBank/DDBJ whole genome shotgun (WGS) entry which is preliminary data.</text>
</comment>
<feature type="transmembrane region" description="Helical" evidence="1">
    <location>
        <begin position="94"/>
        <end position="118"/>
    </location>
</feature>